<evidence type="ECO:0000313" key="1">
    <source>
        <dbReference type="EMBL" id="TNV78227.1"/>
    </source>
</evidence>
<accession>A0A8J8T104</accession>
<reference evidence="1" key="1">
    <citation type="submission" date="2019-06" db="EMBL/GenBank/DDBJ databases">
        <authorList>
            <person name="Zheng W."/>
        </authorList>
    </citation>
    <scope>NUCLEOTIDE SEQUENCE</scope>
    <source>
        <strain evidence="1">QDHG01</strain>
    </source>
</reference>
<keyword evidence="2" id="KW-1185">Reference proteome</keyword>
<gene>
    <name evidence="1" type="ORF">FGO68_gene644</name>
</gene>
<name>A0A8J8T104_HALGN</name>
<dbReference type="AlphaFoldDB" id="A0A8J8T104"/>
<protein>
    <submittedName>
        <fullName evidence="1">Uncharacterized protein</fullName>
    </submittedName>
</protein>
<dbReference type="Proteomes" id="UP000785679">
    <property type="component" value="Unassembled WGS sequence"/>
</dbReference>
<evidence type="ECO:0000313" key="2">
    <source>
        <dbReference type="Proteomes" id="UP000785679"/>
    </source>
</evidence>
<sequence>MKGQPIKIICLQYLTSGNSLPMAPIYQNLTHQSQFHDEYTESSRVVDAQLLHPYLRQGRICTCWHIIRLSGTNLSFQVAHSHRGKSNSHPKRGKSREVMMIQLSLQSKTILRQSFL</sequence>
<proteinExistence type="predicted"/>
<comment type="caution">
    <text evidence="1">The sequence shown here is derived from an EMBL/GenBank/DDBJ whole genome shotgun (WGS) entry which is preliminary data.</text>
</comment>
<organism evidence="1 2">
    <name type="scientific">Halteria grandinella</name>
    <dbReference type="NCBI Taxonomy" id="5974"/>
    <lineage>
        <taxon>Eukaryota</taxon>
        <taxon>Sar</taxon>
        <taxon>Alveolata</taxon>
        <taxon>Ciliophora</taxon>
        <taxon>Intramacronucleata</taxon>
        <taxon>Spirotrichea</taxon>
        <taxon>Stichotrichia</taxon>
        <taxon>Sporadotrichida</taxon>
        <taxon>Halteriidae</taxon>
        <taxon>Halteria</taxon>
    </lineage>
</organism>
<dbReference type="EMBL" id="RRYP01010683">
    <property type="protein sequence ID" value="TNV78227.1"/>
    <property type="molecule type" value="Genomic_DNA"/>
</dbReference>